<dbReference type="Proteomes" id="UP000315471">
    <property type="component" value="Unassembled WGS sequence"/>
</dbReference>
<feature type="compositionally biased region" description="Polar residues" evidence="2">
    <location>
        <begin position="1390"/>
        <end position="1401"/>
    </location>
</feature>
<accession>A0A5C6DI25</accession>
<reference evidence="4 5" key="1">
    <citation type="submission" date="2019-02" db="EMBL/GenBank/DDBJ databases">
        <title>Deep-cultivation of Planctomycetes and their phenomic and genomic characterization uncovers novel biology.</title>
        <authorList>
            <person name="Wiegand S."/>
            <person name="Jogler M."/>
            <person name="Boedeker C."/>
            <person name="Pinto D."/>
            <person name="Vollmers J."/>
            <person name="Rivas-Marin E."/>
            <person name="Kohn T."/>
            <person name="Peeters S.H."/>
            <person name="Heuer A."/>
            <person name="Rast P."/>
            <person name="Oberbeckmann S."/>
            <person name="Bunk B."/>
            <person name="Jeske O."/>
            <person name="Meyerdierks A."/>
            <person name="Storesund J.E."/>
            <person name="Kallscheuer N."/>
            <person name="Luecker S."/>
            <person name="Lage O.M."/>
            <person name="Pohl T."/>
            <person name="Merkel B.J."/>
            <person name="Hornburger P."/>
            <person name="Mueller R.-W."/>
            <person name="Bruemmer F."/>
            <person name="Labrenz M."/>
            <person name="Spormann A.M."/>
            <person name="Op Den Camp H."/>
            <person name="Overmann J."/>
            <person name="Amann R."/>
            <person name="Jetten M.S.M."/>
            <person name="Mascher T."/>
            <person name="Medema M.H."/>
            <person name="Devos D.P."/>
            <person name="Kaster A.-K."/>
            <person name="Ovreas L."/>
            <person name="Rohde M."/>
            <person name="Galperin M.Y."/>
            <person name="Jogler C."/>
        </authorList>
    </citation>
    <scope>NUCLEOTIDE SEQUENCE [LARGE SCALE GENOMIC DNA]</scope>
    <source>
        <strain evidence="4 5">Q31b</strain>
    </source>
</reference>
<feature type="region of interest" description="Disordered" evidence="2">
    <location>
        <begin position="1383"/>
        <end position="1406"/>
    </location>
</feature>
<evidence type="ECO:0000259" key="3">
    <source>
        <dbReference type="Pfam" id="PF24883"/>
    </source>
</evidence>
<feature type="domain" description="Nephrocystin 3-like N-terminal" evidence="3">
    <location>
        <begin position="289"/>
        <end position="457"/>
    </location>
</feature>
<dbReference type="Gene3D" id="3.40.50.300">
    <property type="entry name" value="P-loop containing nucleotide triphosphate hydrolases"/>
    <property type="match status" value="1"/>
</dbReference>
<evidence type="ECO:0000313" key="4">
    <source>
        <dbReference type="EMBL" id="TWU35381.1"/>
    </source>
</evidence>
<evidence type="ECO:0000256" key="1">
    <source>
        <dbReference type="ARBA" id="ARBA00022737"/>
    </source>
</evidence>
<name>A0A5C6DI25_9BACT</name>
<comment type="caution">
    <text evidence="4">The sequence shown here is derived from an EMBL/GenBank/DDBJ whole genome shotgun (WGS) entry which is preliminary data.</text>
</comment>
<protein>
    <recommendedName>
        <fullName evidence="3">Nephrocystin 3-like N-terminal domain-containing protein</fullName>
    </recommendedName>
</protein>
<organism evidence="4 5">
    <name type="scientific">Novipirellula aureliae</name>
    <dbReference type="NCBI Taxonomy" id="2527966"/>
    <lineage>
        <taxon>Bacteria</taxon>
        <taxon>Pseudomonadati</taxon>
        <taxon>Planctomycetota</taxon>
        <taxon>Planctomycetia</taxon>
        <taxon>Pirellulales</taxon>
        <taxon>Pirellulaceae</taxon>
        <taxon>Novipirellula</taxon>
    </lineage>
</organism>
<dbReference type="SUPFAM" id="SSF52540">
    <property type="entry name" value="P-loop containing nucleoside triphosphate hydrolases"/>
    <property type="match status" value="1"/>
</dbReference>
<dbReference type="RefSeq" id="WP_146602543.1">
    <property type="nucleotide sequence ID" value="NZ_SJPY01000010.1"/>
</dbReference>
<dbReference type="InterPro" id="IPR056884">
    <property type="entry name" value="NPHP3-like_N"/>
</dbReference>
<proteinExistence type="predicted"/>
<feature type="compositionally biased region" description="Basic and acidic residues" evidence="2">
    <location>
        <begin position="1009"/>
        <end position="1019"/>
    </location>
</feature>
<gene>
    <name evidence="4" type="ORF">Q31b_54770</name>
</gene>
<evidence type="ECO:0000313" key="5">
    <source>
        <dbReference type="Proteomes" id="UP000315471"/>
    </source>
</evidence>
<keyword evidence="1" id="KW-0677">Repeat</keyword>
<feature type="region of interest" description="Disordered" evidence="2">
    <location>
        <begin position="992"/>
        <end position="1019"/>
    </location>
</feature>
<dbReference type="Pfam" id="PF24883">
    <property type="entry name" value="NPHP3_N"/>
    <property type="match status" value="1"/>
</dbReference>
<dbReference type="InterPro" id="IPR027417">
    <property type="entry name" value="P-loop_NTPase"/>
</dbReference>
<sequence length="2179" mass="244618">MMEKKRKAVDASTSNAGDDFHLLWAVRRCFELLKPETKLKAVKPEGISPVDAAEIDSTGHAFLSVDLTEYFEGLDIRSSSVVRYSQLKYSTTKPSAPWTIAAVIAGKKPGSTAGSLIRRFADTFKKHREACGRDLVLAKLQIRLVSNQPACDVLSTALLAAKAELANEKVKNKASLLKLVDNGQQALIEELFNASGLGSRDFCDFLRVLDLSSNTAELSRARQEIEVTKTLGNLGFYETSDQRALLKSRVWDLSLPNETASITRDEMVAMLHGGRYASLFPSVSSIASGEKIIEREQALELAKEIATASASLLCVHGGGGFGKTTLIKSVIEKLPEHSISVIFDCFASGKYRNPEDCRHLHENGIRQIINELAVESHTEVLLNRDASRNELVRRFCEKLSVASKVAKASNPNALVCVFVDAADNSVSAAKERGDVSFVTDIVRCEIPSGCRVIVACRSHQISLLGLGVDSREIPIEAFNRDETEANLALHFQGLDPSQIDEFHKLTNGVPRVQAYALDLRYQTFDEILDALRPGGKVLDDIFERAILESGSRNGDQQLVDRVCGAIANLYAPAPMEMVAKLAGTTLEGVTDVCNDLPEGIFIADGTANLRDEDLEKYLKSRYPLTTEQKTQRASLLLSEAVVSEYASRNLGRALASAGLRKELLNLVENPVGLDAIPDPIERRQIQISRIKNAMQLVRSEKVSVVDFRLLFALSRESKAHKSTDQVLDEHPDLALQHGTPATVQRLYFSDRSEGAGDQAWRHMCCAGVYARRDGATATVREHQRLAEIGLREWVRLDHDQREDDPIDNHYIAMLVESYIRCDGYDAARKWLRRWRPRSFRMDICKRVAKNFFQFGLGSVDVSGAVLATELDALLAFIEASIESHKPIDVGLVEQLSGFLPTIQYRAKNPEHRRQFLNTVIASAEASAKSFDDCARWAEILDSFTPRPPEVVPRHTYGESAEELERFLRYVSLRYVFLNDELSAKDVRLVPERLKPKKSPPPANETDEESVSRREEEERISRQRDEHLSVCELLLPAFHFRAMALTGNLERSDYTKQLESALRATSSSNNSYWYFKRPSPWKARRAKLLCRTVLLTSSCIADDFEKVVDSFTEPWADLRVDLAEIAAAEPALHITAMKLVHEAFEQTQELAMPGAERVQFLVRCCQITSSIDPSAGQFYFDQTLKAAEDVDEEAFSVIKLLSKIARNKDTATPASDSTTQAESLACIVEDYSMRLDGHDHFPWTEAIWGIAHLSPEVATAMACRWDLTSRLSIGQSIPDLVEALLDRGSVDPRFTVATCLLPGNWNQNSFEVSLRALLKLRNESSSDFSTGLKELADYCVRGSEFEERIGLSRQYAEWLTKHGMALANVSKPLSQLVAFHEQEDGGEVTKPSATATARSQIPKSEPNAIDEAEPKIALSGTYCDRESIEVPLRTLEFQASNQTARWNIYSERLKLLQAMIAHVPLSRYVDHLNSLIEVSPQLVPFDQLVSATCDRLEQWKAHPMVSSWAKNAPKLIASRAVESLFGSFSFRSYVVEKLLDLADMDRSDFAQMMLKALPDSERLNQVEAIAVHDFASELVSTIDAATAEETLQMLLDKLTKDVRGVNSASNVSASVAKLAGRSISSGLAWYLLGHPDTRIRWRTIHACRQMHRIGHPIAEELGKWLGDGQSHAMCAPDEPFYWLAARQSCFLLIERLAEEAPNSMLSVMHLTLDELRHSPFPHVIVQRSCIRAIQAVAEATPGCISDSDLAFAVGRLRGKLASNDKRDRHHGLGGPWESKHSHRFDFDQMDTVRYWYDPLSNVFDLSDGEFFPVIEDIICQDWGISGHLPNRDRAKAMYPHASYTLFSNGHGSAPTVEDYHHHVELHAMFCAAIRLLDNHEIRLESYSHGDVNRWESWQERWDISIPPLWIADQRQATPLEERLWTEPPSEEWTKAPTDDEYDRATGFTESLHADYLQVWGNTDLFTSKASRDYRIRSALVTPDAADALMRTFQDSHPSTFRIPEEGDEDAEILESVGDIKLELRGWISDEHTETNRLEESDPYAYRMQPTRLRPGQQACKFFNMQFDNSTGRFRGDNPAGCIALREVWCDKPDRVDRESYGFFSEGERLWFHIPELLKFLRAIQSSLIIETQIVRRVDKGKLDDSFDDENLRGKHDWKSRIYIVDGTGNVSTVHGCHRIG</sequence>
<evidence type="ECO:0000256" key="2">
    <source>
        <dbReference type="SAM" id="MobiDB-lite"/>
    </source>
</evidence>
<dbReference type="OrthoDB" id="4770405at2"/>
<dbReference type="EMBL" id="SJPY01000010">
    <property type="protein sequence ID" value="TWU35381.1"/>
    <property type="molecule type" value="Genomic_DNA"/>
</dbReference>
<keyword evidence="5" id="KW-1185">Reference proteome</keyword>